<reference evidence="2" key="2">
    <citation type="submission" date="2021-04" db="EMBL/GenBank/DDBJ databases">
        <authorList>
            <person name="Gilroy R."/>
        </authorList>
    </citation>
    <scope>NUCLEOTIDE SEQUENCE</scope>
    <source>
        <strain evidence="2">CHK165-2605</strain>
    </source>
</reference>
<evidence type="ECO:0000313" key="2">
    <source>
        <dbReference type="EMBL" id="HJC43704.1"/>
    </source>
</evidence>
<dbReference type="AlphaFoldDB" id="A0A9D2P6V2"/>
<name>A0A9D2P6V2_9FIRM</name>
<dbReference type="GO" id="GO:0005524">
    <property type="term" value="F:ATP binding"/>
    <property type="evidence" value="ECO:0007669"/>
    <property type="project" value="UniProtKB-KW"/>
</dbReference>
<keyword evidence="2" id="KW-0067">ATP-binding</keyword>
<protein>
    <submittedName>
        <fullName evidence="2">ATP-binding protein</fullName>
    </submittedName>
</protein>
<evidence type="ECO:0000313" key="3">
    <source>
        <dbReference type="Proteomes" id="UP000823895"/>
    </source>
</evidence>
<feature type="domain" description="Sensor histidine kinase NatK-like C-terminal" evidence="1">
    <location>
        <begin position="44"/>
        <end position="85"/>
    </location>
</feature>
<proteinExistence type="predicted"/>
<evidence type="ECO:0000259" key="1">
    <source>
        <dbReference type="Pfam" id="PF14501"/>
    </source>
</evidence>
<dbReference type="Proteomes" id="UP000823895">
    <property type="component" value="Unassembled WGS sequence"/>
</dbReference>
<dbReference type="EMBL" id="DWWI01000178">
    <property type="protein sequence ID" value="HJC43704.1"/>
    <property type="molecule type" value="Genomic_DNA"/>
</dbReference>
<accession>A0A9D2P6V2</accession>
<comment type="caution">
    <text evidence="2">The sequence shown here is derived from an EMBL/GenBank/DDBJ whole genome shotgun (WGS) entry which is preliminary data.</text>
</comment>
<organism evidence="2 3">
    <name type="scientific">Candidatus Mediterraneibacter gallistercoris</name>
    <dbReference type="NCBI Taxonomy" id="2838671"/>
    <lineage>
        <taxon>Bacteria</taxon>
        <taxon>Bacillati</taxon>
        <taxon>Bacillota</taxon>
        <taxon>Clostridia</taxon>
        <taxon>Lachnospirales</taxon>
        <taxon>Lachnospiraceae</taxon>
        <taxon>Mediterraneibacter</taxon>
    </lineage>
</organism>
<dbReference type="InterPro" id="IPR032834">
    <property type="entry name" value="NatK-like_C"/>
</dbReference>
<reference evidence="2" key="1">
    <citation type="journal article" date="2021" name="PeerJ">
        <title>Extensive microbial diversity within the chicken gut microbiome revealed by metagenomics and culture.</title>
        <authorList>
            <person name="Gilroy R."/>
            <person name="Ravi A."/>
            <person name="Getino M."/>
            <person name="Pursley I."/>
            <person name="Horton D.L."/>
            <person name="Alikhan N.F."/>
            <person name="Baker D."/>
            <person name="Gharbi K."/>
            <person name="Hall N."/>
            <person name="Watson M."/>
            <person name="Adriaenssens E.M."/>
            <person name="Foster-Nyarko E."/>
            <person name="Jarju S."/>
            <person name="Secka A."/>
            <person name="Antonio M."/>
            <person name="Oren A."/>
            <person name="Chaudhuri R.R."/>
            <person name="La Ragione R."/>
            <person name="Hildebrand F."/>
            <person name="Pallen M.J."/>
        </authorList>
    </citation>
    <scope>NUCLEOTIDE SEQUENCE</scope>
    <source>
        <strain evidence="2">CHK165-2605</strain>
    </source>
</reference>
<dbReference type="Pfam" id="PF14501">
    <property type="entry name" value="HATPase_c_5"/>
    <property type="match status" value="1"/>
</dbReference>
<keyword evidence="2" id="KW-0547">Nucleotide-binding</keyword>
<sequence length="98" mass="10905">MHFFFLHIGNHNTDTAKLKTASPPAIIQIRYSAIPDAVVNAAVKQISEKSPYGIGMKNVEETVKKYAGTLNTEVKDGKYITDVILYEIGIRHAEKKES</sequence>
<gene>
    <name evidence="2" type="ORF">H9756_08515</name>
</gene>